<gene>
    <name evidence="3" type="ORF">MECH1_V1_1683</name>
</gene>
<accession>A0ABP1C874</accession>
<dbReference type="Proteomes" id="UP001497493">
    <property type="component" value="Chromosome"/>
</dbReference>
<dbReference type="EMBL" id="OZ026884">
    <property type="protein sequence ID" value="CAL1240459.1"/>
    <property type="molecule type" value="Genomic_DNA"/>
</dbReference>
<evidence type="ECO:0000313" key="4">
    <source>
        <dbReference type="Proteomes" id="UP001497493"/>
    </source>
</evidence>
<keyword evidence="2" id="KW-0472">Membrane</keyword>
<evidence type="ECO:0000313" key="3">
    <source>
        <dbReference type="EMBL" id="CAL1240459.1"/>
    </source>
</evidence>
<reference evidence="3 4" key="1">
    <citation type="submission" date="2024-04" db="EMBL/GenBank/DDBJ databases">
        <authorList>
            <person name="Cremers G."/>
        </authorList>
    </citation>
    <scope>NUCLEOTIDE SEQUENCE [LARGE SCALE GENOMIC DNA]</scope>
    <source>
        <strain evidence="3">MeCH1-AG</strain>
    </source>
</reference>
<protein>
    <submittedName>
        <fullName evidence="3">Uncharacterized protein</fullName>
    </submittedName>
</protein>
<evidence type="ECO:0000256" key="2">
    <source>
        <dbReference type="SAM" id="Phobius"/>
    </source>
</evidence>
<feature type="transmembrane region" description="Helical" evidence="2">
    <location>
        <begin position="30"/>
        <end position="48"/>
    </location>
</feature>
<feature type="compositionally biased region" description="Pro residues" evidence="1">
    <location>
        <begin position="1"/>
        <end position="15"/>
    </location>
</feature>
<name>A0ABP1C874_9GAMM</name>
<keyword evidence="4" id="KW-1185">Reference proteome</keyword>
<keyword evidence="2" id="KW-1133">Transmembrane helix</keyword>
<proteinExistence type="predicted"/>
<feature type="region of interest" description="Disordered" evidence="1">
    <location>
        <begin position="1"/>
        <end position="20"/>
    </location>
</feature>
<keyword evidence="2" id="KW-0812">Transmembrane</keyword>
<feature type="transmembrane region" description="Helical" evidence="2">
    <location>
        <begin position="136"/>
        <end position="160"/>
    </location>
</feature>
<evidence type="ECO:0000256" key="1">
    <source>
        <dbReference type="SAM" id="MobiDB-lite"/>
    </source>
</evidence>
<feature type="transmembrane region" description="Helical" evidence="2">
    <location>
        <begin position="91"/>
        <end position="112"/>
    </location>
</feature>
<organism evidence="3 4">
    <name type="scientific">Candidatus Methylocalor cossyra</name>
    <dbReference type="NCBI Taxonomy" id="3108543"/>
    <lineage>
        <taxon>Bacteria</taxon>
        <taxon>Pseudomonadati</taxon>
        <taxon>Pseudomonadota</taxon>
        <taxon>Gammaproteobacteria</taxon>
        <taxon>Methylococcales</taxon>
        <taxon>Methylococcaceae</taxon>
        <taxon>Candidatus Methylocalor</taxon>
    </lineage>
</organism>
<sequence length="161" mass="18140">MNSPEPPKTLEPPPSESRSVPAVEPSWKPLFWMLGSVAALVALGEIFFEALLEGLEMVGEGIFLLVEGSEEHLEDKIEEWFDLDPFHAELITAWTLIPVKIALAVLVLRWLWRTASGRLWPKVKTFLHRQWAAVRLAWRLLAWPFKVLVAAVALGGLLVLL</sequence>
<dbReference type="RefSeq" id="WP_348757055.1">
    <property type="nucleotide sequence ID" value="NZ_OZ026884.1"/>
</dbReference>